<feature type="domain" description="Trs120/TRAPPC9 fourth Ig-like" evidence="8">
    <location>
        <begin position="1212"/>
        <end position="1360"/>
    </location>
</feature>
<feature type="domain" description="Trs120/TRAPPC9 N-terminal" evidence="5">
    <location>
        <begin position="234"/>
        <end position="315"/>
    </location>
</feature>
<evidence type="ECO:0000259" key="8">
    <source>
        <dbReference type="Pfam" id="PF26283"/>
    </source>
</evidence>
<feature type="compositionally biased region" description="Basic residues" evidence="4">
    <location>
        <begin position="1122"/>
        <end position="1134"/>
    </location>
</feature>
<dbReference type="Pfam" id="PF26251">
    <property type="entry name" value="TPR_TRAPPC9-Trs120"/>
    <property type="match status" value="1"/>
</dbReference>
<organism evidence="9 10">
    <name type="scientific">Anopheles stephensi</name>
    <name type="common">Indo-Pakistan malaria mosquito</name>
    <dbReference type="NCBI Taxonomy" id="30069"/>
    <lineage>
        <taxon>Eukaryota</taxon>
        <taxon>Metazoa</taxon>
        <taxon>Ecdysozoa</taxon>
        <taxon>Arthropoda</taxon>
        <taxon>Hexapoda</taxon>
        <taxon>Insecta</taxon>
        <taxon>Pterygota</taxon>
        <taxon>Neoptera</taxon>
        <taxon>Endopterygota</taxon>
        <taxon>Diptera</taxon>
        <taxon>Nematocera</taxon>
        <taxon>Culicoidea</taxon>
        <taxon>Culicidae</taxon>
        <taxon>Anophelinae</taxon>
        <taxon>Anopheles</taxon>
    </lineage>
</organism>
<evidence type="ECO:0000259" key="5">
    <source>
        <dbReference type="Pfam" id="PF08626"/>
    </source>
</evidence>
<evidence type="ECO:0000256" key="1">
    <source>
        <dbReference type="ARBA" id="ARBA00004555"/>
    </source>
</evidence>
<dbReference type="Pfam" id="PF26254">
    <property type="entry name" value="Ig_TRAPPC9-Trs120_1st"/>
    <property type="match status" value="1"/>
</dbReference>
<evidence type="ECO:0000313" key="10">
    <source>
        <dbReference type="Proteomes" id="UP000076408"/>
    </source>
</evidence>
<feature type="compositionally biased region" description="Low complexity" evidence="4">
    <location>
        <begin position="402"/>
        <end position="411"/>
    </location>
</feature>
<name>A0A182Y5W6_ANOST</name>
<dbReference type="Pfam" id="PF26283">
    <property type="entry name" value="Ig_TRAPPC9-Trs120_4th"/>
    <property type="match status" value="1"/>
</dbReference>
<evidence type="ECO:0000259" key="6">
    <source>
        <dbReference type="Pfam" id="PF26251"/>
    </source>
</evidence>
<proteinExistence type="inferred from homology"/>
<keyword evidence="10" id="KW-1185">Reference proteome</keyword>
<dbReference type="VEuPathDB" id="VectorBase:ASTEI03852"/>
<dbReference type="InterPro" id="IPR013935">
    <property type="entry name" value="Trs120_TRAPPC9"/>
</dbReference>
<keyword evidence="3" id="KW-0333">Golgi apparatus</keyword>
<evidence type="ECO:0000259" key="7">
    <source>
        <dbReference type="Pfam" id="PF26254"/>
    </source>
</evidence>
<dbReference type="Pfam" id="PF26280">
    <property type="entry name" value="Ig_TRAPPC9-Trs120_2nd"/>
    <property type="match status" value="1"/>
</dbReference>
<dbReference type="InterPro" id="IPR058565">
    <property type="entry name" value="Ig_TRAPPC9_Trs120_1st"/>
</dbReference>
<dbReference type="InterPro" id="IPR058564">
    <property type="entry name" value="TPR_TRAPPC9_Trs120"/>
</dbReference>
<feature type="region of interest" description="Disordered" evidence="4">
    <location>
        <begin position="390"/>
        <end position="411"/>
    </location>
</feature>
<reference evidence="9" key="2">
    <citation type="submission" date="2020-05" db="UniProtKB">
        <authorList>
            <consortium name="EnsemblMetazoa"/>
        </authorList>
    </citation>
    <scope>IDENTIFICATION</scope>
    <source>
        <strain evidence="9">Indian</strain>
    </source>
</reference>
<evidence type="ECO:0000256" key="3">
    <source>
        <dbReference type="ARBA" id="ARBA00023034"/>
    </source>
</evidence>
<dbReference type="InterPro" id="IPR058563">
    <property type="entry name" value="Trs120_TRAPPC9_N"/>
</dbReference>
<feature type="region of interest" description="Disordered" evidence="4">
    <location>
        <begin position="1122"/>
        <end position="1162"/>
    </location>
</feature>
<comment type="subcellular location">
    <subcellularLocation>
        <location evidence="1">Golgi apparatus</location>
    </subcellularLocation>
</comment>
<feature type="domain" description="Trs120/TRAPPC9 first Ig-like" evidence="7">
    <location>
        <begin position="662"/>
        <end position="771"/>
    </location>
</feature>
<protein>
    <submittedName>
        <fullName evidence="9">Uncharacterized protein</fullName>
    </submittedName>
</protein>
<sequence>MRSSVSYMLSQGPGDPIMAHPDYEQHHYHHGCLLILVRGIGSSKPRSLQRVFERVQRVNNVKIPADSTGTPRDIWVRYIRDHPVENNDWGDFQTHRRLLGLITVGKFEAQSELNELCRVHESLKVKYTHTLFDSRCLLFGPSTDELQKLNGAAAGTAVAPDGGSKATLEKCFQTPSNFKSRAFFYPENDPCSNLETKISEFITSIYYILELKRMEKTREKLEKAPLLLAPFEKKDFVGLDLESRNNKKRCIGRMTKHLGDLTLQAGLVAESLNFFHAASETLRAISDSLWLGAANEGLCAASAILLYPNFRYTMSIQRNSSLQENSSSPQKFNLARNQLYTGSYNGADSSTLKHKKSDMVINLSASDTATILGADKTSASSNSSASSISSSLSSGSGGSGTASGSSSSDSGTLVNRAGSGVAAKFPSNILQPDEITVRYRDAIINYSKYRNAGIIETEAALKAARICIEQGKNLDVAMFLQNVLYINLNMTEQQRVRRFEVLTDLYQKIGYNRKAAFCQRLAAWRHVAQSNSNPDWGQSYRLMLESFSGHKLSLEPNEVLENNMGWPVLQIDLLQQLVGTARRLGQSALATRHMTFLLQTMWKNLTAQEQREMALQLQNLSAQCEGAPVPLVLENGIVIPPANLTDLPHCSQLLVKDLAPHLKPVKIVVNKVDSGPFLFTPIHFSSLDRRGIEKDDSKITFNWVQHDVCEVSVSLMNPLPFELQVTDMRLLTTGVVFEAFPQTVTLQPNVSTNVSLHGTSIECGELEIQGYSTHTLGVKSNCRLKHMLHRRERHLPPCYKVKVIPALPKLETKTSLPQTATFSGMPNADFVTTSASITLYNGERGECTITLTNSSNIPIEYVDATFHSTLEASLQSRIFQLATDELHRKLPIQPNASIDFKLVIFGEADFLGALTAGPGQTAGYSLPHNPDGMNSAGPQSLTVSHGGGGGPLGGGMLSAGGGSGNPSIPSRISSPTNTHRRNELLTSSFRSSHSGHSSLATLSVGISTGHVPRQLDAQLRFKYSGGEGLQEGFCRQCAISFNVELLPSAQITNWDVLSAEIPSQFYLVLDVVNLTAQEMSLNYTSNKTILIEAKESCRVPVPVQRCPLERIFAAVAEHQQQHHNHLHQHHHHHSIGSGSADHHNMPSILSGGAGTSTSDSSDLTERVCSEHISENVNLKWSLPGIDCHGTASLRGITLSPAMLDLVTVPPLEWEVKVDDQVVAPQSEVTCVTGQFLSFSISICNLSASVLHQVQLSVQFYQDYQNGVQNYRLETRVTMSGPNHILIPSLNKDEKAFHKCSVLFFTPGRFKADIQCRSLSSTLQTAPQQRADESTGGLLATPGPDSASHVWRFIPPIEITVLDQQ</sequence>
<dbReference type="OMA" id="HHSCLLV"/>
<dbReference type="PANTHER" id="PTHR21512:SF5">
    <property type="entry name" value="TRAFFICKING PROTEIN PARTICLE COMPLEX SUBUNIT 9"/>
    <property type="match status" value="1"/>
</dbReference>
<dbReference type="InterPro" id="IPR058568">
    <property type="entry name" value="Ig_TRAPPC9_Trs120_4th"/>
</dbReference>
<evidence type="ECO:0000256" key="2">
    <source>
        <dbReference type="ARBA" id="ARBA00008459"/>
    </source>
</evidence>
<dbReference type="Proteomes" id="UP000076408">
    <property type="component" value="Unassembled WGS sequence"/>
</dbReference>
<dbReference type="EnsemblMetazoa" id="ASTEI03852-RA">
    <property type="protein sequence ID" value="ASTEI03852-PA"/>
    <property type="gene ID" value="ASTEI03852"/>
</dbReference>
<comment type="similarity">
    <text evidence="2">Belongs to the NIBP family.</text>
</comment>
<reference evidence="10" key="1">
    <citation type="journal article" date="2014" name="Genome Biol.">
        <title>Genome analysis of a major urban malaria vector mosquito, Anopheles stephensi.</title>
        <authorList>
            <person name="Jiang X."/>
            <person name="Peery A."/>
            <person name="Hall A.B."/>
            <person name="Sharma A."/>
            <person name="Chen X.G."/>
            <person name="Waterhouse R.M."/>
            <person name="Komissarov A."/>
            <person name="Riehle M.M."/>
            <person name="Shouche Y."/>
            <person name="Sharakhova M.V."/>
            <person name="Lawson D."/>
            <person name="Pakpour N."/>
            <person name="Arensburger P."/>
            <person name="Davidson V.L."/>
            <person name="Eiglmeier K."/>
            <person name="Emrich S."/>
            <person name="George P."/>
            <person name="Kennedy R.C."/>
            <person name="Mane S.P."/>
            <person name="Maslen G."/>
            <person name="Oringanje C."/>
            <person name="Qi Y."/>
            <person name="Settlage R."/>
            <person name="Tojo M."/>
            <person name="Tubio J.M."/>
            <person name="Unger M.F."/>
            <person name="Wang B."/>
            <person name="Vernick K.D."/>
            <person name="Ribeiro J.M."/>
            <person name="James A.A."/>
            <person name="Michel K."/>
            <person name="Riehle M.A."/>
            <person name="Luckhart S."/>
            <person name="Sharakhov I.V."/>
            <person name="Tu Z."/>
        </authorList>
    </citation>
    <scope>NUCLEOTIDE SEQUENCE [LARGE SCALE GENOMIC DNA]</scope>
    <source>
        <strain evidence="10">Indian</strain>
    </source>
</reference>
<dbReference type="VEuPathDB" id="VectorBase:ASTE011401"/>
<accession>A0A182Y5W6</accession>
<dbReference type="STRING" id="30069.A0A182Y5W6"/>
<evidence type="ECO:0000313" key="9">
    <source>
        <dbReference type="EnsemblMetazoa" id="ASTEI03852-PA"/>
    </source>
</evidence>
<dbReference type="GO" id="GO:0005802">
    <property type="term" value="C:trans-Golgi network"/>
    <property type="evidence" value="ECO:0007669"/>
    <property type="project" value="TreeGrafter"/>
</dbReference>
<feature type="region of interest" description="Disordered" evidence="4">
    <location>
        <begin position="925"/>
        <end position="950"/>
    </location>
</feature>
<evidence type="ECO:0000256" key="4">
    <source>
        <dbReference type="SAM" id="MobiDB-lite"/>
    </source>
</evidence>
<dbReference type="Pfam" id="PF08626">
    <property type="entry name" value="TRAPPC9-Trs120"/>
    <property type="match status" value="1"/>
</dbReference>
<dbReference type="VEuPathDB" id="VectorBase:ASTEI20_044607"/>
<dbReference type="PANTHER" id="PTHR21512">
    <property type="entry name" value="TRAFFICKING PROTEIN PARTICLE COMPLEX SUBUNIT 9"/>
    <property type="match status" value="1"/>
</dbReference>
<feature type="domain" description="Trs120/TRAPPC9 TPR region" evidence="6">
    <location>
        <begin position="475"/>
        <end position="622"/>
    </location>
</feature>